<keyword evidence="2" id="KW-1185">Reference proteome</keyword>
<evidence type="ECO:0000313" key="1">
    <source>
        <dbReference type="EMBL" id="ADQ05742.1"/>
    </source>
</evidence>
<dbReference type="STRING" id="632518.Calow_2243"/>
<organism evidence="1 2">
    <name type="scientific">Caldicellulosiruptor owensensis (strain ATCC 700167 / DSM 13100 / OL)</name>
    <dbReference type="NCBI Taxonomy" id="632518"/>
    <lineage>
        <taxon>Bacteria</taxon>
        <taxon>Bacillati</taxon>
        <taxon>Bacillota</taxon>
        <taxon>Bacillota incertae sedis</taxon>
        <taxon>Caldicellulosiruptorales</taxon>
        <taxon>Caldicellulosiruptoraceae</taxon>
        <taxon>Caldicellulosiruptor</taxon>
    </lineage>
</organism>
<dbReference type="AlphaFoldDB" id="E4Q762"/>
<gene>
    <name evidence="1" type="ordered locus">Calow_2243</name>
</gene>
<dbReference type="HOGENOM" id="CLU_3355146_0_0_9"/>
<dbReference type="EMBL" id="CP002216">
    <property type="protein sequence ID" value="ADQ05742.1"/>
    <property type="molecule type" value="Genomic_DNA"/>
</dbReference>
<dbReference type="Proteomes" id="UP000006889">
    <property type="component" value="Chromosome"/>
</dbReference>
<accession>E4Q762</accession>
<sequence length="36" mass="4392">MAMFNPFVNDFNYLRKFSRIVYFYGCFSREDAEVLT</sequence>
<protein>
    <submittedName>
        <fullName evidence="1">Uncharacterized protein</fullName>
    </submittedName>
</protein>
<dbReference type="KEGG" id="cow:Calow_2243"/>
<reference evidence="1 2" key="2">
    <citation type="journal article" date="2011" name="J. Bacteriol.">
        <title>Complete genome sequences for the anaerobic, extremely thermophilic plant biomass-degrading bacteria Caldicellulosiruptor hydrothermalis, Caldicellulosiruptor kristjanssonii, Caldicellulosiruptor kronotskyensis, Caldicellulosiruptor owensenis, and Caldicellulosiruptor lactoaceticus.</title>
        <authorList>
            <person name="Blumer-Schuette S.E."/>
            <person name="Ozdemir I."/>
            <person name="Mistry D."/>
            <person name="Lucas S."/>
            <person name="Lapidus A."/>
            <person name="Cheng J.F."/>
            <person name="Goodwin L.A."/>
            <person name="Pitluck S."/>
            <person name="Land M.L."/>
            <person name="Hauser L.J."/>
            <person name="Woyke T."/>
            <person name="Mikhailova N."/>
            <person name="Pati A."/>
            <person name="Kyrpides N.C."/>
            <person name="Ivanova N."/>
            <person name="Detter J.C."/>
            <person name="Walston-Davenport K."/>
            <person name="Han S."/>
            <person name="Adams M.W."/>
            <person name="Kelly R.M."/>
        </authorList>
    </citation>
    <scope>NUCLEOTIDE SEQUENCE [LARGE SCALE GENOMIC DNA]</scope>
    <source>
        <strain evidence="2">ATCC 700167 / DSM 13100 / OL</strain>
    </source>
</reference>
<proteinExistence type="predicted"/>
<reference key="1">
    <citation type="submission" date="2010-09" db="EMBL/GenBank/DDBJ databases">
        <title>Complete sequence of Caldicellulosiruptor owensensis OL.</title>
        <authorList>
            <consortium name="US DOE Joint Genome Institute"/>
            <person name="Lucas S."/>
            <person name="Copeland A."/>
            <person name="Lapidus A."/>
            <person name="Cheng J.-F."/>
            <person name="Bruce D."/>
            <person name="Goodwin L."/>
            <person name="Pitluck S."/>
            <person name="Davenport K."/>
            <person name="Detter J.C."/>
            <person name="Han C."/>
            <person name="Tapia R."/>
            <person name="Land M."/>
            <person name="Hauser L."/>
            <person name="Chang Y.-J."/>
            <person name="Jeffries C."/>
            <person name="Kyrpides N."/>
            <person name="Ivanova N."/>
            <person name="Mikhailova N."/>
            <person name="Blumer-Schuette S.E."/>
            <person name="Kelly R.M."/>
            <person name="Woyke T."/>
        </authorList>
    </citation>
    <scope>NUCLEOTIDE SEQUENCE</scope>
    <source>
        <strain>OL</strain>
    </source>
</reference>
<name>E4Q762_CALOW</name>
<evidence type="ECO:0000313" key="2">
    <source>
        <dbReference type="Proteomes" id="UP000006889"/>
    </source>
</evidence>